<feature type="transmembrane region" description="Helical" evidence="7">
    <location>
        <begin position="128"/>
        <end position="153"/>
    </location>
</feature>
<keyword evidence="10" id="KW-1185">Reference proteome</keyword>
<dbReference type="InterPro" id="IPR035973">
    <property type="entry name" value="Cyt_c_oxidase_su3-like_sf"/>
</dbReference>
<evidence type="ECO:0000313" key="10">
    <source>
        <dbReference type="Proteomes" id="UP000289821"/>
    </source>
</evidence>
<gene>
    <name evidence="9" type="ORF">DSM04_104212</name>
</gene>
<keyword evidence="5 7" id="KW-0472">Membrane</keyword>
<dbReference type="Proteomes" id="UP000289821">
    <property type="component" value="Unassembled WGS sequence"/>
</dbReference>
<evidence type="ECO:0000313" key="9">
    <source>
        <dbReference type="EMBL" id="RXG14106.1"/>
    </source>
</evidence>
<dbReference type="GO" id="GO:0019646">
    <property type="term" value="P:aerobic electron transport chain"/>
    <property type="evidence" value="ECO:0007669"/>
    <property type="project" value="InterPro"/>
</dbReference>
<protein>
    <submittedName>
        <fullName evidence="9">Cytochrome c oxidase subunit 3</fullName>
    </submittedName>
</protein>
<dbReference type="InterPro" id="IPR024791">
    <property type="entry name" value="Cyt_c/ubiquinol_Oxase_su3"/>
</dbReference>
<dbReference type="RefSeq" id="WP_128761527.1">
    <property type="nucleotide sequence ID" value="NZ_QOVI01000004.1"/>
</dbReference>
<evidence type="ECO:0000256" key="4">
    <source>
        <dbReference type="ARBA" id="ARBA00022989"/>
    </source>
</evidence>
<keyword evidence="3 6" id="KW-0812">Transmembrane</keyword>
<dbReference type="Pfam" id="PF00510">
    <property type="entry name" value="COX3"/>
    <property type="match status" value="1"/>
</dbReference>
<dbReference type="AlphaFoldDB" id="A0A4Q0NT81"/>
<evidence type="ECO:0000259" key="8">
    <source>
        <dbReference type="PROSITE" id="PS50253"/>
    </source>
</evidence>
<sequence length="197" mass="22153">MDYTSQTEQIKIARSKKMMMWFGIVSLSMMFAGLTSAYIVSAERRDWLRDFALPQAFYISTLVIVLSSLCMLIAKSAVKSGRNTLATGSLFVTLGLGIAFVVLQFVGFDQIIAEGYFFTGSESTVTTSFIYAFVISHIVHVAAGILVLLEIVVQQIRGKYSKNQMLGLELGATFWHFVDILWVYLFLFFMFADELIK</sequence>
<reference evidence="9 10" key="1">
    <citation type="submission" date="2018-07" db="EMBL/GenBank/DDBJ databases">
        <title>Leeuwenhoekiella genomics.</title>
        <authorList>
            <person name="Tahon G."/>
            <person name="Willems A."/>
        </authorList>
    </citation>
    <scope>NUCLEOTIDE SEQUENCE [LARGE SCALE GENOMIC DNA]</scope>
    <source>
        <strain evidence="9 10">R-50232</strain>
    </source>
</reference>
<evidence type="ECO:0000256" key="5">
    <source>
        <dbReference type="ARBA" id="ARBA00023136"/>
    </source>
</evidence>
<dbReference type="PANTHER" id="PTHR11403:SF10">
    <property type="entry name" value="CYTOCHROME C OXIDASE"/>
    <property type="match status" value="1"/>
</dbReference>
<feature type="transmembrane region" description="Helical" evidence="7">
    <location>
        <begin position="21"/>
        <end position="40"/>
    </location>
</feature>
<evidence type="ECO:0000256" key="7">
    <source>
        <dbReference type="SAM" id="Phobius"/>
    </source>
</evidence>
<evidence type="ECO:0000256" key="2">
    <source>
        <dbReference type="ARBA" id="ARBA00010581"/>
    </source>
</evidence>
<evidence type="ECO:0000256" key="1">
    <source>
        <dbReference type="ARBA" id="ARBA00004141"/>
    </source>
</evidence>
<dbReference type="CDD" id="cd00386">
    <property type="entry name" value="Heme_Cu_Oxidase_III_like"/>
    <property type="match status" value="1"/>
</dbReference>
<comment type="caution">
    <text evidence="9">The sequence shown here is derived from an EMBL/GenBank/DDBJ whole genome shotgun (WGS) entry which is preliminary data.</text>
</comment>
<accession>A0A4Q0NT81</accession>
<dbReference type="Gene3D" id="1.20.120.80">
    <property type="entry name" value="Cytochrome c oxidase, subunit III, four-helix bundle"/>
    <property type="match status" value="1"/>
</dbReference>
<dbReference type="InterPro" id="IPR013833">
    <property type="entry name" value="Cyt_c_oxidase_su3_a-hlx"/>
</dbReference>
<dbReference type="InterPro" id="IPR000298">
    <property type="entry name" value="Cyt_c_oxidase-like_su3"/>
</dbReference>
<dbReference type="PANTHER" id="PTHR11403">
    <property type="entry name" value="CYTOCHROME C OXIDASE SUBUNIT III"/>
    <property type="match status" value="1"/>
</dbReference>
<evidence type="ECO:0000256" key="6">
    <source>
        <dbReference type="RuleBase" id="RU003376"/>
    </source>
</evidence>
<dbReference type="GO" id="GO:0004129">
    <property type="term" value="F:cytochrome-c oxidase activity"/>
    <property type="evidence" value="ECO:0007669"/>
    <property type="project" value="InterPro"/>
</dbReference>
<dbReference type="EMBL" id="QOVI01000004">
    <property type="protein sequence ID" value="RXG14106.1"/>
    <property type="molecule type" value="Genomic_DNA"/>
</dbReference>
<dbReference type="SUPFAM" id="SSF81452">
    <property type="entry name" value="Cytochrome c oxidase subunit III-like"/>
    <property type="match status" value="1"/>
</dbReference>
<proteinExistence type="inferred from homology"/>
<comment type="similarity">
    <text evidence="2 6">Belongs to the cytochrome c oxidase subunit 3 family.</text>
</comment>
<keyword evidence="4 7" id="KW-1133">Transmembrane helix</keyword>
<evidence type="ECO:0000256" key="3">
    <source>
        <dbReference type="ARBA" id="ARBA00022692"/>
    </source>
</evidence>
<feature type="transmembrane region" description="Helical" evidence="7">
    <location>
        <begin position="85"/>
        <end position="108"/>
    </location>
</feature>
<dbReference type="PROSITE" id="PS50253">
    <property type="entry name" value="COX3"/>
    <property type="match status" value="1"/>
</dbReference>
<comment type="subcellular location">
    <subcellularLocation>
        <location evidence="6">Cell membrane</location>
        <topology evidence="6">Multi-pass membrane protein</topology>
    </subcellularLocation>
    <subcellularLocation>
        <location evidence="1">Membrane</location>
        <topology evidence="1">Multi-pass membrane protein</topology>
    </subcellularLocation>
</comment>
<name>A0A4Q0NT81_9FLAO</name>
<feature type="transmembrane region" description="Helical" evidence="7">
    <location>
        <begin position="52"/>
        <end position="73"/>
    </location>
</feature>
<organism evidence="9 10">
    <name type="scientific">Leeuwenhoekiella aestuarii</name>
    <dbReference type="NCBI Taxonomy" id="2249426"/>
    <lineage>
        <taxon>Bacteria</taxon>
        <taxon>Pseudomonadati</taxon>
        <taxon>Bacteroidota</taxon>
        <taxon>Flavobacteriia</taxon>
        <taxon>Flavobacteriales</taxon>
        <taxon>Flavobacteriaceae</taxon>
        <taxon>Leeuwenhoekiella</taxon>
    </lineage>
</organism>
<dbReference type="GO" id="GO:0005886">
    <property type="term" value="C:plasma membrane"/>
    <property type="evidence" value="ECO:0007669"/>
    <property type="project" value="UniProtKB-SubCell"/>
</dbReference>
<feature type="domain" description="Heme-copper oxidase subunit III family profile" evidence="8">
    <location>
        <begin position="1"/>
        <end position="194"/>
    </location>
</feature>
<dbReference type="OrthoDB" id="679789at2"/>
<feature type="transmembrane region" description="Helical" evidence="7">
    <location>
        <begin position="174"/>
        <end position="192"/>
    </location>
</feature>